<keyword evidence="1" id="KW-0732">Signal</keyword>
<dbReference type="Proteomes" id="UP000614601">
    <property type="component" value="Unassembled WGS sequence"/>
</dbReference>
<reference evidence="2" key="1">
    <citation type="submission" date="2020-09" db="EMBL/GenBank/DDBJ databases">
        <authorList>
            <person name="Kikuchi T."/>
        </authorList>
    </citation>
    <scope>NUCLEOTIDE SEQUENCE</scope>
    <source>
        <strain evidence="2">SH1</strain>
    </source>
</reference>
<dbReference type="InterPro" id="IPR042089">
    <property type="entry name" value="Peptidase_M13_dom_2"/>
</dbReference>
<dbReference type="PROSITE" id="PS51885">
    <property type="entry name" value="NEPRILYSIN"/>
    <property type="match status" value="1"/>
</dbReference>
<accession>A0A811L7X1</accession>
<gene>
    <name evidence="2" type="ORF">BOKJ2_LOCUS10509</name>
</gene>
<dbReference type="AlphaFoldDB" id="A0A811L7X1"/>
<dbReference type="Gene3D" id="1.10.1380.10">
    <property type="entry name" value="Neutral endopeptidase , domain2"/>
    <property type="match status" value="1"/>
</dbReference>
<keyword evidence="3" id="KW-1185">Reference proteome</keyword>
<protein>
    <recommendedName>
        <fullName evidence="4">Peptidase_M13_N domain-containing protein</fullName>
    </recommendedName>
</protein>
<name>A0A811L7X1_9BILA</name>
<proteinExistence type="predicted"/>
<dbReference type="InterPro" id="IPR000718">
    <property type="entry name" value="Peptidase_M13"/>
</dbReference>
<evidence type="ECO:0000256" key="1">
    <source>
        <dbReference type="SAM" id="SignalP"/>
    </source>
</evidence>
<dbReference type="EMBL" id="CAJFCW020000005">
    <property type="protein sequence ID" value="CAG9118646.1"/>
    <property type="molecule type" value="Genomic_DNA"/>
</dbReference>
<feature type="chain" id="PRO_5036221305" description="Peptidase_M13_N domain-containing protein" evidence="1">
    <location>
        <begin position="21"/>
        <end position="136"/>
    </location>
</feature>
<sequence length="136" mass="15896">MTFKSLFLFLLFVIIVYTSSVDQIDIKENLNQDYDQETCTKEDCTDKDTKQHLKYLKDDNGNIIEKTSPEYDAYLSYSRRLQASMNLSVNPCDDFYSFVCESAKSNKDLDIFSVLSSRAYQIVKHEMEELTHEKTI</sequence>
<dbReference type="SUPFAM" id="SSF55486">
    <property type="entry name" value="Metalloproteases ('zincins'), catalytic domain"/>
    <property type="match status" value="1"/>
</dbReference>
<dbReference type="GO" id="GO:0006508">
    <property type="term" value="P:proteolysis"/>
    <property type="evidence" value="ECO:0007669"/>
    <property type="project" value="InterPro"/>
</dbReference>
<dbReference type="InterPro" id="IPR024079">
    <property type="entry name" value="MetalloPept_cat_dom_sf"/>
</dbReference>
<dbReference type="EMBL" id="CAJFDH010000005">
    <property type="protein sequence ID" value="CAD5223739.1"/>
    <property type="molecule type" value="Genomic_DNA"/>
</dbReference>
<feature type="signal peptide" evidence="1">
    <location>
        <begin position="1"/>
        <end position="20"/>
    </location>
</feature>
<evidence type="ECO:0008006" key="4">
    <source>
        <dbReference type="Google" id="ProtNLM"/>
    </source>
</evidence>
<dbReference type="GO" id="GO:0004222">
    <property type="term" value="F:metalloendopeptidase activity"/>
    <property type="evidence" value="ECO:0007669"/>
    <property type="project" value="InterPro"/>
</dbReference>
<evidence type="ECO:0000313" key="3">
    <source>
        <dbReference type="Proteomes" id="UP000614601"/>
    </source>
</evidence>
<evidence type="ECO:0000313" key="2">
    <source>
        <dbReference type="EMBL" id="CAD5223739.1"/>
    </source>
</evidence>
<comment type="caution">
    <text evidence="2">The sequence shown here is derived from an EMBL/GenBank/DDBJ whole genome shotgun (WGS) entry which is preliminary data.</text>
</comment>
<dbReference type="Proteomes" id="UP000783686">
    <property type="component" value="Unassembled WGS sequence"/>
</dbReference>
<dbReference type="OrthoDB" id="5872004at2759"/>
<organism evidence="2 3">
    <name type="scientific">Bursaphelenchus okinawaensis</name>
    <dbReference type="NCBI Taxonomy" id="465554"/>
    <lineage>
        <taxon>Eukaryota</taxon>
        <taxon>Metazoa</taxon>
        <taxon>Ecdysozoa</taxon>
        <taxon>Nematoda</taxon>
        <taxon>Chromadorea</taxon>
        <taxon>Rhabditida</taxon>
        <taxon>Tylenchina</taxon>
        <taxon>Tylenchomorpha</taxon>
        <taxon>Aphelenchoidea</taxon>
        <taxon>Aphelenchoididae</taxon>
        <taxon>Bursaphelenchus</taxon>
    </lineage>
</organism>
<dbReference type="Gene3D" id="3.40.390.10">
    <property type="entry name" value="Collagenase (Catalytic Domain)"/>
    <property type="match status" value="1"/>
</dbReference>